<dbReference type="InterPro" id="IPR029044">
    <property type="entry name" value="Nucleotide-diphossugar_trans"/>
</dbReference>
<keyword evidence="4" id="KW-0808">Transferase</keyword>
<dbReference type="InterPro" id="IPR001173">
    <property type="entry name" value="Glyco_trans_2-like"/>
</dbReference>
<dbReference type="Pfam" id="PF00535">
    <property type="entry name" value="Glycos_transf_2"/>
    <property type="match status" value="1"/>
</dbReference>
<protein>
    <submittedName>
        <fullName evidence="6">Glycosyltransferase</fullName>
    </submittedName>
</protein>
<organism evidence="6 7">
    <name type="scientific">Dermacoccus abyssi</name>
    <dbReference type="NCBI Taxonomy" id="322596"/>
    <lineage>
        <taxon>Bacteria</taxon>
        <taxon>Bacillati</taxon>
        <taxon>Actinomycetota</taxon>
        <taxon>Actinomycetes</taxon>
        <taxon>Micrococcales</taxon>
        <taxon>Dermacoccaceae</taxon>
        <taxon>Dermacoccus</taxon>
    </lineage>
</organism>
<dbReference type="Proteomes" id="UP000323565">
    <property type="component" value="Chromosome"/>
</dbReference>
<evidence type="ECO:0000256" key="3">
    <source>
        <dbReference type="ARBA" id="ARBA00022676"/>
    </source>
</evidence>
<dbReference type="EMBL" id="CP043031">
    <property type="protein sequence ID" value="QEH93793.1"/>
    <property type="molecule type" value="Genomic_DNA"/>
</dbReference>
<evidence type="ECO:0000256" key="4">
    <source>
        <dbReference type="ARBA" id="ARBA00022679"/>
    </source>
</evidence>
<accession>A0ABX5ZAJ0</accession>
<dbReference type="SUPFAM" id="SSF53448">
    <property type="entry name" value="Nucleotide-diphospho-sugar transferases"/>
    <property type="match status" value="1"/>
</dbReference>
<keyword evidence="3" id="KW-0328">Glycosyltransferase</keyword>
<dbReference type="Gene3D" id="3.90.550.10">
    <property type="entry name" value="Spore Coat Polysaccharide Biosynthesis Protein SpsA, Chain A"/>
    <property type="match status" value="1"/>
</dbReference>
<comment type="pathway">
    <text evidence="1">Cell wall biogenesis; cell wall polysaccharide biosynthesis.</text>
</comment>
<name>A0ABX5ZAJ0_9MICO</name>
<dbReference type="PANTHER" id="PTHR43179:SF12">
    <property type="entry name" value="GALACTOFURANOSYLTRANSFERASE GLFT2"/>
    <property type="match status" value="1"/>
</dbReference>
<reference evidence="6 7" key="1">
    <citation type="submission" date="2019-08" db="EMBL/GenBank/DDBJ databases">
        <title>Dermacoccus abyssi strain HZAU 226, whole genome Nanopore sequencing project.</title>
        <authorList>
            <person name="Guo A."/>
            <person name="Zhang X."/>
            <person name="Ruan Y."/>
            <person name="Liu W."/>
            <person name="Chen Q."/>
            <person name="Gu L."/>
        </authorList>
    </citation>
    <scope>NUCLEOTIDE SEQUENCE [LARGE SCALE GENOMIC DNA]</scope>
    <source>
        <strain evidence="6 7">HZAU 226</strain>
    </source>
</reference>
<evidence type="ECO:0000259" key="5">
    <source>
        <dbReference type="Pfam" id="PF00535"/>
    </source>
</evidence>
<sequence>MADPSENAARADVSVVIAFHEAHASLPLQLEALLAQEEAPRFEVVVVDNRSSRTPVSIVEEWRARGLDVRLVDAPRAQGTSYARNVGVASTTSSMIVFVDADDCVGPRFISSAADALRNVEVVDGEVRPVAATEFDNGREHLWRLLDGIAGGSVVRDAADHDYPILMGGASAVRREVFLELGGFDQTFFPGAEDNDLALRLVRGGRTIARHPGMALAERLRSSDGAAFRRSFEAGRVHIALCTRHDLWAVSPHLHDPRWFVDLAKVPLVAVKALVTRADSDTRRAVASRVGLRLGQGAGMVTYRLLRRPVVPQLGVGLDEGVSSQ</sequence>
<feature type="domain" description="Glycosyltransferase 2-like" evidence="5">
    <location>
        <begin position="14"/>
        <end position="181"/>
    </location>
</feature>
<evidence type="ECO:0000256" key="1">
    <source>
        <dbReference type="ARBA" id="ARBA00004776"/>
    </source>
</evidence>
<gene>
    <name evidence="6" type="ORF">FV141_09815</name>
</gene>
<evidence type="ECO:0000256" key="2">
    <source>
        <dbReference type="ARBA" id="ARBA00006739"/>
    </source>
</evidence>
<keyword evidence="7" id="KW-1185">Reference proteome</keyword>
<comment type="similarity">
    <text evidence="2">Belongs to the glycosyltransferase 2 family.</text>
</comment>
<evidence type="ECO:0000313" key="7">
    <source>
        <dbReference type="Proteomes" id="UP000323565"/>
    </source>
</evidence>
<dbReference type="PANTHER" id="PTHR43179">
    <property type="entry name" value="RHAMNOSYLTRANSFERASE WBBL"/>
    <property type="match status" value="1"/>
</dbReference>
<proteinExistence type="inferred from homology"/>
<evidence type="ECO:0000313" key="6">
    <source>
        <dbReference type="EMBL" id="QEH93793.1"/>
    </source>
</evidence>